<evidence type="ECO:0000313" key="1">
    <source>
        <dbReference type="EMBL" id="MBE9188839.1"/>
    </source>
</evidence>
<evidence type="ECO:0000313" key="2">
    <source>
        <dbReference type="Proteomes" id="UP000651156"/>
    </source>
</evidence>
<accession>A0ABR9UKM3</accession>
<dbReference type="Proteomes" id="UP000651156">
    <property type="component" value="Unassembled WGS sequence"/>
</dbReference>
<proteinExistence type="predicted"/>
<gene>
    <name evidence="1" type="ORF">IQ230_00355</name>
</gene>
<sequence length="181" mass="20341">MNNEALDVPTKVSFKEAIDLTQLLLDQVGSGQLQESEVKAVVSDLVRTQNGARGFFVTYLTTDLLIDDRLTNSVVEALRSHPETVAELLVKNVAMSAAQALYHRRNQAEEMVQGSLRVQQRTQKLIQLVNLTAVYQHAQDLLDTATTGEGHYQDFLNRWGYDTEQRQAMCQALQQVLSRAH</sequence>
<dbReference type="InterPro" id="IPR016780">
    <property type="entry name" value="UCP020893"/>
</dbReference>
<comment type="caution">
    <text evidence="1">The sequence shown here is derived from an EMBL/GenBank/DDBJ whole genome shotgun (WGS) entry which is preliminary data.</text>
</comment>
<reference evidence="1 2" key="1">
    <citation type="submission" date="2020-10" db="EMBL/GenBank/DDBJ databases">
        <authorList>
            <person name="Castelo-Branco R."/>
            <person name="Eusebio N."/>
            <person name="Adriana R."/>
            <person name="Vieira A."/>
            <person name="Brugerolle De Fraissinette N."/>
            <person name="Rezende De Castro R."/>
            <person name="Schneider M.P."/>
            <person name="Vasconcelos V."/>
            <person name="Leao P.N."/>
        </authorList>
    </citation>
    <scope>NUCLEOTIDE SEQUENCE [LARGE SCALE GENOMIC DNA]</scope>
    <source>
        <strain evidence="1 2">LEGE 06123</strain>
    </source>
</reference>
<dbReference type="EMBL" id="JADEWN010000001">
    <property type="protein sequence ID" value="MBE9188839.1"/>
    <property type="molecule type" value="Genomic_DNA"/>
</dbReference>
<dbReference type="RefSeq" id="WP_193929736.1">
    <property type="nucleotide sequence ID" value="NZ_CAWPMZ010000041.1"/>
</dbReference>
<keyword evidence="2" id="KW-1185">Reference proteome</keyword>
<name>A0ABR9UKM3_9CHRO</name>
<organism evidence="1 2">
    <name type="scientific">Gloeocapsopsis crepidinum LEGE 06123</name>
    <dbReference type="NCBI Taxonomy" id="588587"/>
    <lineage>
        <taxon>Bacteria</taxon>
        <taxon>Bacillati</taxon>
        <taxon>Cyanobacteriota</taxon>
        <taxon>Cyanophyceae</taxon>
        <taxon>Oscillatoriophycideae</taxon>
        <taxon>Chroococcales</taxon>
        <taxon>Chroococcaceae</taxon>
        <taxon>Gloeocapsopsis</taxon>
    </lineage>
</organism>
<dbReference type="PIRSF" id="PIRSF020893">
    <property type="entry name" value="UCP020893"/>
    <property type="match status" value="1"/>
</dbReference>
<protein>
    <submittedName>
        <fullName evidence="1">Uncharacterized protein</fullName>
    </submittedName>
</protein>